<dbReference type="Pfam" id="PF02092">
    <property type="entry name" value="tRNA_synt_2f"/>
    <property type="match status" value="1"/>
</dbReference>
<evidence type="ECO:0000256" key="4">
    <source>
        <dbReference type="ARBA" id="ARBA00022598"/>
    </source>
</evidence>
<comment type="similarity">
    <text evidence="1">Belongs to the class-II aminoacyl-tRNA synthetase family.</text>
</comment>
<keyword evidence="7" id="KW-0648">Protein biosynthesis</keyword>
<dbReference type="NCBIfam" id="TIGR00211">
    <property type="entry name" value="glyS"/>
    <property type="match status" value="1"/>
</dbReference>
<evidence type="ECO:0000313" key="10">
    <source>
        <dbReference type="EMBL" id="AWD33504.1"/>
    </source>
</evidence>
<dbReference type="EC" id="6.1.1.14" evidence="3"/>
<dbReference type="PRINTS" id="PR01045">
    <property type="entry name" value="TRNASYNTHGB"/>
</dbReference>
<dbReference type="RefSeq" id="WP_108673509.1">
    <property type="nucleotide sequence ID" value="NZ_CP025989.1"/>
</dbReference>
<evidence type="ECO:0000256" key="2">
    <source>
        <dbReference type="ARBA" id="ARBA00011209"/>
    </source>
</evidence>
<gene>
    <name evidence="10" type="ORF">Fsol_00728</name>
</gene>
<keyword evidence="4 10" id="KW-0436">Ligase</keyword>
<dbReference type="EMBL" id="CP025989">
    <property type="protein sequence ID" value="AWD33504.1"/>
    <property type="molecule type" value="Genomic_DNA"/>
</dbReference>
<evidence type="ECO:0000256" key="3">
    <source>
        <dbReference type="ARBA" id="ARBA00012829"/>
    </source>
</evidence>
<dbReference type="Proteomes" id="UP000244519">
    <property type="component" value="Chromosome"/>
</dbReference>
<dbReference type="InterPro" id="IPR015944">
    <property type="entry name" value="Gly-tRNA-synth_bsu"/>
</dbReference>
<evidence type="ECO:0000256" key="9">
    <source>
        <dbReference type="ARBA" id="ARBA00047937"/>
    </source>
</evidence>
<protein>
    <recommendedName>
        <fullName evidence="3">glycine--tRNA ligase</fullName>
        <ecNumber evidence="3">6.1.1.14</ecNumber>
    </recommendedName>
</protein>
<evidence type="ECO:0000313" key="11">
    <source>
        <dbReference type="Proteomes" id="UP000244519"/>
    </source>
</evidence>
<keyword evidence="11" id="KW-1185">Reference proteome</keyword>
<dbReference type="PANTHER" id="PTHR30075:SF2">
    <property type="entry name" value="GLYCINE--TRNA LIGASE, CHLOROPLASTIC_MITOCHONDRIAL 2"/>
    <property type="match status" value="1"/>
</dbReference>
<accession>A0A2U8BT15</accession>
<sequence length="551" mass="63004">MAALLLELLSGEIPMSMQKKATEEIGKNVVDAVTLYYKNYNNFCKEDIIVSYDLYSARRIGLFINNLPDLHSELVLIKSIIKGPKIDCDDKILAAFMKKHEITNKADLIEDGVNYVYHQKICGKKEILKNLGIIIRDAILSYRWEKSMKWGSYEIEWVRPLYSVLCMYNEDVIPFTFGHLHSSNKTVGHRIYSERHDGYIPPITTLQSGIDNLVGNYFGECITISHASDYANILKKYGVIVSSMERVSRIRENISAIIPDSTVMIEDEMLLHTNSAMTEFPSVLLGTISEKYMSLPREVLITTVKHHQRCMMLQYKSEGEIAPYFIIVNDIASAHYDVDSVIRGNEKVVQARLEDARFIFLKECNTSLDVLIDKLKGLMFHEKIGSMYQKVERMKNIGMQLYDKIKHYFATTVESYSIERACYLSKMDLTTEMVSEFPELQGIIGAYYAKLHGESDDVVMAIKEHYHPLGKGDAMLPVSTLGIVLSLSDRLDTLNEMFEIGIKPSSTKDPYALRRAAISINRILACYGIIEDDIMQNFMRADVIEFLREKR</sequence>
<dbReference type="PANTHER" id="PTHR30075">
    <property type="entry name" value="GLYCYL-TRNA SYNTHETASE"/>
    <property type="match status" value="1"/>
</dbReference>
<dbReference type="KEGG" id="fso:Fsol_00728"/>
<dbReference type="OrthoDB" id="9775440at2"/>
<comment type="subunit">
    <text evidence="2">Tetramer of two alpha and two beta subunits.</text>
</comment>
<dbReference type="AlphaFoldDB" id="A0A2U8BT15"/>
<dbReference type="SUPFAM" id="SSF109604">
    <property type="entry name" value="HD-domain/PDEase-like"/>
    <property type="match status" value="1"/>
</dbReference>
<evidence type="ECO:0000256" key="8">
    <source>
        <dbReference type="ARBA" id="ARBA00023146"/>
    </source>
</evidence>
<evidence type="ECO:0000256" key="7">
    <source>
        <dbReference type="ARBA" id="ARBA00022917"/>
    </source>
</evidence>
<dbReference type="InterPro" id="IPR006194">
    <property type="entry name" value="Gly-tRNA-synth_heterodimer"/>
</dbReference>
<organism evidence="10 11">
    <name type="scientific">Candidatus Fokinia solitaria</name>
    <dbReference type="NCBI Taxonomy" id="1802984"/>
    <lineage>
        <taxon>Bacteria</taxon>
        <taxon>Pseudomonadati</taxon>
        <taxon>Pseudomonadota</taxon>
        <taxon>Alphaproteobacteria</taxon>
        <taxon>Rickettsiales</taxon>
        <taxon>Candidatus Midichloriaceae</taxon>
        <taxon>Candidatus Fokinia</taxon>
    </lineage>
</organism>
<evidence type="ECO:0000256" key="5">
    <source>
        <dbReference type="ARBA" id="ARBA00022741"/>
    </source>
</evidence>
<keyword evidence="5" id="KW-0547">Nucleotide-binding</keyword>
<dbReference type="GO" id="GO:0005524">
    <property type="term" value="F:ATP binding"/>
    <property type="evidence" value="ECO:0007669"/>
    <property type="project" value="UniProtKB-KW"/>
</dbReference>
<comment type="catalytic activity">
    <reaction evidence="9">
        <text>tRNA(Gly) + glycine + ATP = glycyl-tRNA(Gly) + AMP + diphosphate</text>
        <dbReference type="Rhea" id="RHEA:16013"/>
        <dbReference type="Rhea" id="RHEA-COMP:9664"/>
        <dbReference type="Rhea" id="RHEA-COMP:9683"/>
        <dbReference type="ChEBI" id="CHEBI:30616"/>
        <dbReference type="ChEBI" id="CHEBI:33019"/>
        <dbReference type="ChEBI" id="CHEBI:57305"/>
        <dbReference type="ChEBI" id="CHEBI:78442"/>
        <dbReference type="ChEBI" id="CHEBI:78522"/>
        <dbReference type="ChEBI" id="CHEBI:456215"/>
        <dbReference type="EC" id="6.1.1.14"/>
    </reaction>
</comment>
<proteinExistence type="inferred from homology"/>
<dbReference type="PROSITE" id="PS50861">
    <property type="entry name" value="AA_TRNA_LIGASE_II_GLYAB"/>
    <property type="match status" value="1"/>
</dbReference>
<name>A0A2U8BT15_9RICK</name>
<dbReference type="GO" id="GO:0005829">
    <property type="term" value="C:cytosol"/>
    <property type="evidence" value="ECO:0007669"/>
    <property type="project" value="TreeGrafter"/>
</dbReference>
<reference evidence="10 11" key="1">
    <citation type="journal article" date="2018" name="Genome Biol. Evol.">
        <title>The Genome Sequence of "Candidatus Fokinia solitaria": Insights on Reductive Evolution in Rickettsiales.</title>
        <authorList>
            <person name="Floriano A.M."/>
            <person name="Castelli M."/>
            <person name="Krenek S."/>
            <person name="Berendonk T.U."/>
            <person name="Bazzocchi C."/>
            <person name="Petroni G."/>
            <person name="Sassera D."/>
        </authorList>
    </citation>
    <scope>NUCLEOTIDE SEQUENCE [LARGE SCALE GENOMIC DNA]</scope>
    <source>
        <strain evidence="10">Rio ETE_ALG 3VII</strain>
    </source>
</reference>
<dbReference type="GO" id="GO:0004820">
    <property type="term" value="F:glycine-tRNA ligase activity"/>
    <property type="evidence" value="ECO:0007669"/>
    <property type="project" value="UniProtKB-EC"/>
</dbReference>
<keyword evidence="8" id="KW-0030">Aminoacyl-tRNA synthetase</keyword>
<evidence type="ECO:0000256" key="6">
    <source>
        <dbReference type="ARBA" id="ARBA00022840"/>
    </source>
</evidence>
<evidence type="ECO:0000256" key="1">
    <source>
        <dbReference type="ARBA" id="ARBA00008226"/>
    </source>
</evidence>
<dbReference type="GO" id="GO:0006426">
    <property type="term" value="P:glycyl-tRNA aminoacylation"/>
    <property type="evidence" value="ECO:0007669"/>
    <property type="project" value="InterPro"/>
</dbReference>
<keyword evidence="6" id="KW-0067">ATP-binding</keyword>